<evidence type="ECO:0000313" key="2">
    <source>
        <dbReference type="EMBL" id="KAI9551847.1"/>
    </source>
</evidence>
<evidence type="ECO:0000313" key="3">
    <source>
        <dbReference type="Proteomes" id="UP000820818"/>
    </source>
</evidence>
<feature type="compositionally biased region" description="Low complexity" evidence="1">
    <location>
        <begin position="453"/>
        <end position="482"/>
    </location>
</feature>
<feature type="compositionally biased region" description="Low complexity" evidence="1">
    <location>
        <begin position="129"/>
        <end position="148"/>
    </location>
</feature>
<feature type="compositionally biased region" description="Polar residues" evidence="1">
    <location>
        <begin position="178"/>
        <end position="187"/>
    </location>
</feature>
<accession>A0AAD5KGQ7</accession>
<feature type="compositionally biased region" description="Acidic residues" evidence="1">
    <location>
        <begin position="506"/>
        <end position="530"/>
    </location>
</feature>
<feature type="compositionally biased region" description="Basic and acidic residues" evidence="1">
    <location>
        <begin position="19"/>
        <end position="30"/>
    </location>
</feature>
<feature type="compositionally biased region" description="Basic residues" evidence="1">
    <location>
        <begin position="207"/>
        <end position="218"/>
    </location>
</feature>
<feature type="compositionally biased region" description="Polar residues" evidence="1">
    <location>
        <begin position="32"/>
        <end position="48"/>
    </location>
</feature>
<dbReference type="AlphaFoldDB" id="A0AAD5KGQ7"/>
<feature type="region of interest" description="Disordered" evidence="1">
    <location>
        <begin position="671"/>
        <end position="727"/>
    </location>
</feature>
<name>A0AAD5KGQ7_9CRUS</name>
<protein>
    <submittedName>
        <fullName evidence="2">Uncharacterized protein</fullName>
    </submittedName>
</protein>
<feature type="region of interest" description="Disordered" evidence="1">
    <location>
        <begin position="420"/>
        <end position="576"/>
    </location>
</feature>
<feature type="compositionally biased region" description="Basic and acidic residues" evidence="1">
    <location>
        <begin position="83"/>
        <end position="96"/>
    </location>
</feature>
<feature type="compositionally biased region" description="Basic and acidic residues" evidence="1">
    <location>
        <begin position="420"/>
        <end position="437"/>
    </location>
</feature>
<gene>
    <name evidence="2" type="ORF">GHT06_022183</name>
</gene>
<reference evidence="2 3" key="1">
    <citation type="submission" date="2022-05" db="EMBL/GenBank/DDBJ databases">
        <title>A multi-omics perspective on studying reproductive biology in Daphnia sinensis.</title>
        <authorList>
            <person name="Jia J."/>
        </authorList>
    </citation>
    <scope>NUCLEOTIDE SEQUENCE [LARGE SCALE GENOMIC DNA]</scope>
    <source>
        <strain evidence="2 3">WSL</strain>
    </source>
</reference>
<feature type="region of interest" description="Disordered" evidence="1">
    <location>
        <begin position="1"/>
        <end position="254"/>
    </location>
</feature>
<sequence length="727" mass="78793">MLKANIMSSPSSITSTENTNKKVEDSHVAIKQESSTVTDDGVKNNSALAKTEQPAQPPVTNGALPESEVKVVGNGLESSTNGQDDKPVNDGPHREVPALLPLGPITSPPSTVQQSTIPSISPTPPARQPLPQLLPMTAATAPVVATKSAPPPPPPSNPVAKTRARTSLSVSTPASSSKEQSPTGPSTRSKKEDEEPVEQPVPEKEIKKRKVVSKKRHSVASSDSTEKGDVDSGGDGDAGRKSKRARTRTQPFQSSDMDVNLLRVMKASAAAQAAAAAQLAKANEEKLVVFFKGEFLAVRNAEGGFYICQATQNICRGGHKIRIRWLSQEDTKNKKKAKASGSSETVKDESGFDIYTPDFYDTTDFECILTNLELEKLGKDRYGLPLDERTRTENILQRALAVERGVVDKLELTEEHPDGLDVSLFHDESQLKRKGNDDDSSSESESDSKEEVATTSGSSAKSSQSAEPRTSTSGIASTSSGRGTKRTRAAVVAATRQKLQMMRYQEDDDDDDEEEDSSDEDDIEADDSSSDSEQGKRGRRRRSRPVPATKARASVRSTRGKKLVPPKKAAPIPMIMKRTKASFKEAVEVTSNRKKVERVTVSPPSPLEKIVTVDVEMGDNDASPVEEEPKEIKLDAVMAEETESGEEKDAKKIKITEIKSVDAKSEIIVTEVKTESKNNDTNEAKDVKKEEPAKSEKDEVVNESLKAKPEKGAEEAKEDVKVVETKE</sequence>
<feature type="compositionally biased region" description="Basic and acidic residues" evidence="1">
    <location>
        <begin position="672"/>
        <end position="727"/>
    </location>
</feature>
<evidence type="ECO:0000256" key="1">
    <source>
        <dbReference type="SAM" id="MobiDB-lite"/>
    </source>
</evidence>
<dbReference type="EMBL" id="WJBH02000010">
    <property type="protein sequence ID" value="KAI9551847.1"/>
    <property type="molecule type" value="Genomic_DNA"/>
</dbReference>
<comment type="caution">
    <text evidence="2">The sequence shown here is derived from an EMBL/GenBank/DDBJ whole genome shotgun (WGS) entry which is preliminary data.</text>
</comment>
<feature type="compositionally biased region" description="Polar residues" evidence="1">
    <location>
        <begin position="1"/>
        <end position="18"/>
    </location>
</feature>
<feature type="compositionally biased region" description="Low complexity" evidence="1">
    <location>
        <begin position="167"/>
        <end position="177"/>
    </location>
</feature>
<dbReference type="Proteomes" id="UP000820818">
    <property type="component" value="Linkage Group LG10"/>
</dbReference>
<proteinExistence type="predicted"/>
<organism evidence="2 3">
    <name type="scientific">Daphnia sinensis</name>
    <dbReference type="NCBI Taxonomy" id="1820382"/>
    <lineage>
        <taxon>Eukaryota</taxon>
        <taxon>Metazoa</taxon>
        <taxon>Ecdysozoa</taxon>
        <taxon>Arthropoda</taxon>
        <taxon>Crustacea</taxon>
        <taxon>Branchiopoda</taxon>
        <taxon>Diplostraca</taxon>
        <taxon>Cladocera</taxon>
        <taxon>Anomopoda</taxon>
        <taxon>Daphniidae</taxon>
        <taxon>Daphnia</taxon>
        <taxon>Daphnia similis group</taxon>
    </lineage>
</organism>
<keyword evidence="3" id="KW-1185">Reference proteome</keyword>